<feature type="domain" description="Protein FecR C-terminal" evidence="3">
    <location>
        <begin position="254"/>
        <end position="322"/>
    </location>
</feature>
<sequence length="342" mass="38872">MNPDFWVLVTKYLSNEASEEDINSLFLLLETDKKYQIALDETIAKWNAVNAIDTKIFNTDASKEALFVKINTKKKTNFFPSKSTYIAFSKIAATLVLVLVSCFFLNNLLDTDWKEFKTAKNEKLKIVLPDSTLIWLNKNSSISYNFSSKDKRLLKLEGEAFFDVKRNEQKPFIVESQYFTTQVLGTSFNINSNVNEKASVSVISGEVAVSILNTSELVLLERGQKAVYDDTSNRILKKILLDVENEMAWVDKTFVFNDTRLESVLNYLSKNYAVNFEVNNPNLKNCLITANFRNESLKNILTIICASLDCEFKKVEHNTIILSGNGCEKKPEILVVSPAKNQ</sequence>
<proteinExistence type="predicted"/>
<evidence type="ECO:0000256" key="1">
    <source>
        <dbReference type="SAM" id="Phobius"/>
    </source>
</evidence>
<dbReference type="Pfam" id="PF04773">
    <property type="entry name" value="FecR"/>
    <property type="match status" value="1"/>
</dbReference>
<gene>
    <name evidence="4" type="ORF">DFQ09_101491</name>
</gene>
<reference evidence="4 5" key="1">
    <citation type="submission" date="2018-07" db="EMBL/GenBank/DDBJ databases">
        <title>Genomic Encyclopedia of Type Strains, Phase III (KMG-III): the genomes of soil and plant-associated and newly described type strains.</title>
        <authorList>
            <person name="Whitman W."/>
        </authorList>
    </citation>
    <scope>NUCLEOTIDE SEQUENCE [LARGE SCALE GENOMIC DNA]</scope>
    <source>
        <strain evidence="4 5">CECT 7948</strain>
    </source>
</reference>
<evidence type="ECO:0000259" key="3">
    <source>
        <dbReference type="Pfam" id="PF16344"/>
    </source>
</evidence>
<dbReference type="Proteomes" id="UP000256919">
    <property type="component" value="Unassembled WGS sequence"/>
</dbReference>
<dbReference type="OrthoDB" id="649666at2"/>
<evidence type="ECO:0000259" key="2">
    <source>
        <dbReference type="Pfam" id="PF04773"/>
    </source>
</evidence>
<dbReference type="Pfam" id="PF16344">
    <property type="entry name" value="FecR_C"/>
    <property type="match status" value="1"/>
</dbReference>
<comment type="caution">
    <text evidence="4">The sequence shown here is derived from an EMBL/GenBank/DDBJ whole genome shotgun (WGS) entry which is preliminary data.</text>
</comment>
<dbReference type="InterPro" id="IPR032508">
    <property type="entry name" value="FecR_C"/>
</dbReference>
<feature type="domain" description="FecR protein" evidence="2">
    <location>
        <begin position="116"/>
        <end position="207"/>
    </location>
</feature>
<dbReference type="PANTHER" id="PTHR30273:SF2">
    <property type="entry name" value="PROTEIN FECR"/>
    <property type="match status" value="1"/>
</dbReference>
<dbReference type="InterPro" id="IPR006860">
    <property type="entry name" value="FecR"/>
</dbReference>
<dbReference type="Gene3D" id="3.55.50.30">
    <property type="match status" value="1"/>
</dbReference>
<dbReference type="PIRSF" id="PIRSF018266">
    <property type="entry name" value="FecR"/>
    <property type="match status" value="1"/>
</dbReference>
<keyword evidence="1" id="KW-0472">Membrane</keyword>
<keyword evidence="1" id="KW-0812">Transmembrane</keyword>
<dbReference type="Gene3D" id="2.60.120.1440">
    <property type="match status" value="1"/>
</dbReference>
<accession>A0A3D9N415</accession>
<keyword evidence="1" id="KW-1133">Transmembrane helix</keyword>
<protein>
    <submittedName>
        <fullName evidence="4">FecR family protein</fullName>
    </submittedName>
</protein>
<evidence type="ECO:0000313" key="5">
    <source>
        <dbReference type="Proteomes" id="UP000256919"/>
    </source>
</evidence>
<dbReference type="InterPro" id="IPR012373">
    <property type="entry name" value="Ferrdict_sens_TM"/>
</dbReference>
<organism evidence="4 5">
    <name type="scientific">Winogradskyella pacifica</name>
    <dbReference type="NCBI Taxonomy" id="664642"/>
    <lineage>
        <taxon>Bacteria</taxon>
        <taxon>Pseudomonadati</taxon>
        <taxon>Bacteroidota</taxon>
        <taxon>Flavobacteriia</taxon>
        <taxon>Flavobacteriales</taxon>
        <taxon>Flavobacteriaceae</taxon>
        <taxon>Winogradskyella</taxon>
    </lineage>
</organism>
<evidence type="ECO:0000313" key="4">
    <source>
        <dbReference type="EMBL" id="REE27657.1"/>
    </source>
</evidence>
<keyword evidence="5" id="KW-1185">Reference proteome</keyword>
<dbReference type="RefSeq" id="WP_115807998.1">
    <property type="nucleotide sequence ID" value="NZ_QREI01000001.1"/>
</dbReference>
<name>A0A3D9N415_9FLAO</name>
<dbReference type="GO" id="GO:0016989">
    <property type="term" value="F:sigma factor antagonist activity"/>
    <property type="evidence" value="ECO:0007669"/>
    <property type="project" value="TreeGrafter"/>
</dbReference>
<dbReference type="EMBL" id="QREI01000001">
    <property type="protein sequence ID" value="REE27657.1"/>
    <property type="molecule type" value="Genomic_DNA"/>
</dbReference>
<dbReference type="PANTHER" id="PTHR30273">
    <property type="entry name" value="PERIPLASMIC SIGNAL SENSOR AND SIGMA FACTOR ACTIVATOR FECR-RELATED"/>
    <property type="match status" value="1"/>
</dbReference>
<feature type="transmembrane region" description="Helical" evidence="1">
    <location>
        <begin position="85"/>
        <end position="109"/>
    </location>
</feature>
<dbReference type="AlphaFoldDB" id="A0A3D9N415"/>